<dbReference type="GO" id="GO:0003677">
    <property type="term" value="F:DNA binding"/>
    <property type="evidence" value="ECO:0007669"/>
    <property type="project" value="UniProtKB-KW"/>
</dbReference>
<dbReference type="Proteomes" id="UP000612808">
    <property type="component" value="Unassembled WGS sequence"/>
</dbReference>
<dbReference type="GO" id="GO:0003700">
    <property type="term" value="F:DNA-binding transcription factor activity"/>
    <property type="evidence" value="ECO:0007669"/>
    <property type="project" value="InterPro"/>
</dbReference>
<dbReference type="PROSITE" id="PS50987">
    <property type="entry name" value="HTH_ARSR_2"/>
    <property type="match status" value="1"/>
</dbReference>
<dbReference type="InterPro" id="IPR036388">
    <property type="entry name" value="WH-like_DNA-bd_sf"/>
</dbReference>
<dbReference type="EMBL" id="BOMB01000030">
    <property type="protein sequence ID" value="GID14237.1"/>
    <property type="molecule type" value="Genomic_DNA"/>
</dbReference>
<sequence>MEKPHGSTGPADPIDTAAGVLKALADPTRLRIMWALTVQERSVGELAEMVDAHVAAVSQHLARLRAAGLVSSRRDGTRIFYRPSTAQAREFLDEVVLLTGHVTGEQAQPGDDLAAHAREVTAARAERARRAERMAAGPGLAHS</sequence>
<keyword evidence="2" id="KW-0238">DNA-binding</keyword>
<evidence type="ECO:0000256" key="3">
    <source>
        <dbReference type="ARBA" id="ARBA00023163"/>
    </source>
</evidence>
<dbReference type="AlphaFoldDB" id="A0A8J3J999"/>
<dbReference type="InterPro" id="IPR001845">
    <property type="entry name" value="HTH_ArsR_DNA-bd_dom"/>
</dbReference>
<accession>A0A8J3J999</accession>
<dbReference type="InterPro" id="IPR011991">
    <property type="entry name" value="ArsR-like_HTH"/>
</dbReference>
<organism evidence="5 6">
    <name type="scientific">Actinocatenispora rupis</name>
    <dbReference type="NCBI Taxonomy" id="519421"/>
    <lineage>
        <taxon>Bacteria</taxon>
        <taxon>Bacillati</taxon>
        <taxon>Actinomycetota</taxon>
        <taxon>Actinomycetes</taxon>
        <taxon>Micromonosporales</taxon>
        <taxon>Micromonosporaceae</taxon>
        <taxon>Actinocatenispora</taxon>
    </lineage>
</organism>
<dbReference type="PANTHER" id="PTHR43132">
    <property type="entry name" value="ARSENICAL RESISTANCE OPERON REPRESSOR ARSR-RELATED"/>
    <property type="match status" value="1"/>
</dbReference>
<keyword evidence="3" id="KW-0804">Transcription</keyword>
<dbReference type="NCBIfam" id="NF033788">
    <property type="entry name" value="HTH_metalloreg"/>
    <property type="match status" value="1"/>
</dbReference>
<keyword evidence="1" id="KW-0805">Transcription regulation</keyword>
<dbReference type="Gene3D" id="1.10.10.10">
    <property type="entry name" value="Winged helix-like DNA-binding domain superfamily/Winged helix DNA-binding domain"/>
    <property type="match status" value="1"/>
</dbReference>
<evidence type="ECO:0000313" key="5">
    <source>
        <dbReference type="EMBL" id="GID14237.1"/>
    </source>
</evidence>
<proteinExistence type="predicted"/>
<dbReference type="RefSeq" id="WP_203662025.1">
    <property type="nucleotide sequence ID" value="NZ_BAAAZM010000001.1"/>
</dbReference>
<protein>
    <recommendedName>
        <fullName evidence="4">HTH arsR-type domain-containing protein</fullName>
    </recommendedName>
</protein>
<dbReference type="InterPro" id="IPR036390">
    <property type="entry name" value="WH_DNA-bd_sf"/>
</dbReference>
<dbReference type="PRINTS" id="PR00778">
    <property type="entry name" value="HTHARSR"/>
</dbReference>
<evidence type="ECO:0000259" key="4">
    <source>
        <dbReference type="PROSITE" id="PS50987"/>
    </source>
</evidence>
<name>A0A8J3J999_9ACTN</name>
<keyword evidence="6" id="KW-1185">Reference proteome</keyword>
<dbReference type="InterPro" id="IPR051011">
    <property type="entry name" value="Metal_resp_trans_reg"/>
</dbReference>
<feature type="domain" description="HTH arsR-type" evidence="4">
    <location>
        <begin position="9"/>
        <end position="103"/>
    </location>
</feature>
<reference evidence="5" key="1">
    <citation type="submission" date="2021-01" db="EMBL/GenBank/DDBJ databases">
        <title>Whole genome shotgun sequence of Actinocatenispora rupis NBRC 107355.</title>
        <authorList>
            <person name="Komaki H."/>
            <person name="Tamura T."/>
        </authorList>
    </citation>
    <scope>NUCLEOTIDE SEQUENCE</scope>
    <source>
        <strain evidence="5">NBRC 107355</strain>
    </source>
</reference>
<dbReference type="PANTHER" id="PTHR43132:SF8">
    <property type="entry name" value="HTH-TYPE TRANSCRIPTIONAL REGULATOR KMTR"/>
    <property type="match status" value="1"/>
</dbReference>
<evidence type="ECO:0000256" key="1">
    <source>
        <dbReference type="ARBA" id="ARBA00023015"/>
    </source>
</evidence>
<dbReference type="SUPFAM" id="SSF46785">
    <property type="entry name" value="Winged helix' DNA-binding domain"/>
    <property type="match status" value="1"/>
</dbReference>
<dbReference type="SMART" id="SM00418">
    <property type="entry name" value="HTH_ARSR"/>
    <property type="match status" value="1"/>
</dbReference>
<gene>
    <name evidence="5" type="ORF">Aru02nite_51260</name>
</gene>
<evidence type="ECO:0000313" key="6">
    <source>
        <dbReference type="Proteomes" id="UP000612808"/>
    </source>
</evidence>
<comment type="caution">
    <text evidence="5">The sequence shown here is derived from an EMBL/GenBank/DDBJ whole genome shotgun (WGS) entry which is preliminary data.</text>
</comment>
<dbReference type="Pfam" id="PF01022">
    <property type="entry name" value="HTH_5"/>
    <property type="match status" value="1"/>
</dbReference>
<evidence type="ECO:0000256" key="2">
    <source>
        <dbReference type="ARBA" id="ARBA00023125"/>
    </source>
</evidence>
<dbReference type="CDD" id="cd00090">
    <property type="entry name" value="HTH_ARSR"/>
    <property type="match status" value="1"/>
</dbReference>